<reference evidence="2 3" key="1">
    <citation type="submission" date="2020-10" db="EMBL/GenBank/DDBJ databases">
        <title>Complete genome sequence of Cupriavidus basilensis CCUG 49340T.</title>
        <authorList>
            <person name="Salva-Serra F."/>
            <person name="Donoso R.A."/>
            <person name="Cho K.H."/>
            <person name="Yoo J.A."/>
            <person name="Lee K."/>
            <person name="Yoon S.-H."/>
            <person name="Perez-Pantoja D."/>
            <person name="Moore E.R.B."/>
        </authorList>
    </citation>
    <scope>NUCLEOTIDE SEQUENCE [LARGE SCALE GENOMIC DNA]</scope>
    <source>
        <strain evidence="3">CCUG 49340</strain>
    </source>
</reference>
<dbReference type="EMBL" id="CP062804">
    <property type="protein sequence ID" value="QOT80670.1"/>
    <property type="molecule type" value="Genomic_DNA"/>
</dbReference>
<dbReference type="RefSeq" id="WP_150987066.1">
    <property type="nucleotide sequence ID" value="NZ_CP062804.1"/>
</dbReference>
<accession>A0A643FTK8</accession>
<dbReference type="Gene3D" id="3.40.50.720">
    <property type="entry name" value="NAD(P)-binding Rossmann-like Domain"/>
    <property type="match status" value="1"/>
</dbReference>
<evidence type="ECO:0000313" key="3">
    <source>
        <dbReference type="Proteomes" id="UP000397656"/>
    </source>
</evidence>
<evidence type="ECO:0000259" key="1">
    <source>
        <dbReference type="Pfam" id="PF13460"/>
    </source>
</evidence>
<dbReference type="InterPro" id="IPR051207">
    <property type="entry name" value="ComplexI_NDUFA9_subunit"/>
</dbReference>
<organism evidence="2 3">
    <name type="scientific">Cupriavidus basilensis</name>
    <dbReference type="NCBI Taxonomy" id="68895"/>
    <lineage>
        <taxon>Bacteria</taxon>
        <taxon>Pseudomonadati</taxon>
        <taxon>Pseudomonadota</taxon>
        <taxon>Betaproteobacteria</taxon>
        <taxon>Burkholderiales</taxon>
        <taxon>Burkholderiaceae</taxon>
        <taxon>Cupriavidus</taxon>
    </lineage>
</organism>
<dbReference type="Pfam" id="PF13781">
    <property type="entry name" value="DoxX_3"/>
    <property type="match status" value="1"/>
</dbReference>
<evidence type="ECO:0000313" key="2">
    <source>
        <dbReference type="EMBL" id="QOT80670.1"/>
    </source>
</evidence>
<dbReference type="InterPro" id="IPR025695">
    <property type="entry name" value="DoxX-like"/>
</dbReference>
<name>A0A643FTK8_9BURK</name>
<proteinExistence type="predicted"/>
<dbReference type="SUPFAM" id="SSF51735">
    <property type="entry name" value="NAD(P)-binding Rossmann-fold domains"/>
    <property type="match status" value="1"/>
</dbReference>
<dbReference type="GO" id="GO:0044877">
    <property type="term" value="F:protein-containing complex binding"/>
    <property type="evidence" value="ECO:0007669"/>
    <property type="project" value="TreeGrafter"/>
</dbReference>
<gene>
    <name evidence="2" type="ORF">F7R26_024910</name>
</gene>
<dbReference type="PANTHER" id="PTHR12126:SF11">
    <property type="entry name" value="NADH DEHYDROGENASE [UBIQUINONE] 1 ALPHA SUBCOMPLEX SUBUNIT 9, MITOCHONDRIAL"/>
    <property type="match status" value="1"/>
</dbReference>
<dbReference type="Pfam" id="PF13460">
    <property type="entry name" value="NAD_binding_10"/>
    <property type="match status" value="1"/>
</dbReference>
<dbReference type="Proteomes" id="UP000397656">
    <property type="component" value="Chromosome 2"/>
</dbReference>
<feature type="domain" description="NAD(P)-binding" evidence="1">
    <location>
        <begin position="7"/>
        <end position="147"/>
    </location>
</feature>
<dbReference type="AlphaFoldDB" id="A0A643FTK8"/>
<protein>
    <submittedName>
        <fullName evidence="2">SDR family oxidoreductase</fullName>
    </submittedName>
</protein>
<sequence>MKILVTGASGLVGSALVARLLAEGHHVVALARRLDQLPRHPRLHRVAADLSTWTTPAHWLAALRGADAVVSTVGIFRETGRQRFQALHVDMPLALMLACERAGVRRVVQLSALGAAADGATAYWRSKGMADDALRASALDWVIVQPSLVYAPCGRSATLFRRWAALPLLPVPADAGHVQPIHIDDLIALLLRVVRTDCAGRRTVAAVGPVRLRFGDWLGALRGGMGLRTARVLRVPGWMAGLGAQCLARLPGSLADGDSLAMLRTDNSASPHAAATLAARRLRAPAAFATAAERLPALLFWTLLAGRLAIAAVWLATALVCFADLAAGTALLREAGLPPAWRAPLVWLGAGLDLALGGLVLWRPTRAVWAMQLALVLGYTALITWLAPAWWAHPFGPVLKNLPMLAWFALFLQLDADTNPGIDANVGRQATAYGSTEEQA</sequence>
<dbReference type="InterPro" id="IPR016040">
    <property type="entry name" value="NAD(P)-bd_dom"/>
</dbReference>
<dbReference type="PANTHER" id="PTHR12126">
    <property type="entry name" value="NADH-UBIQUINONE OXIDOREDUCTASE 39 KDA SUBUNIT-RELATED"/>
    <property type="match status" value="1"/>
</dbReference>
<dbReference type="GeneID" id="98404183"/>
<dbReference type="InterPro" id="IPR036291">
    <property type="entry name" value="NAD(P)-bd_dom_sf"/>
</dbReference>